<dbReference type="EMBL" id="KC595512">
    <property type="protein sequence ID" value="AGR46773.1"/>
    <property type="molecule type" value="Genomic_DNA"/>
</dbReference>
<sequence length="70" mass="8092">MKLSVQVDMASLEALVKDTKRGVEWGNGEDQFYIQNPQFKQEEKEVSRPVMKAKVEDATPKKVKLKWGRL</sequence>
<organism evidence="1 2">
    <name type="scientific">Bacillus phage JL</name>
    <dbReference type="NCBI Taxonomy" id="1296655"/>
    <lineage>
        <taxon>Viruses</taxon>
        <taxon>Duplodnaviria</taxon>
        <taxon>Heunggongvirae</taxon>
        <taxon>Uroviricota</taxon>
        <taxon>Caudoviricetes</taxon>
        <taxon>Herelleviridae</taxon>
        <taxon>Spounavirinae</taxon>
        <taxon>Siminovitchvirus</taxon>
        <taxon>Siminovitchvirus JL</taxon>
    </lineage>
</organism>
<dbReference type="Proteomes" id="UP000015092">
    <property type="component" value="Segment"/>
</dbReference>
<evidence type="ECO:0000313" key="2">
    <source>
        <dbReference type="Proteomes" id="UP000015092"/>
    </source>
</evidence>
<keyword evidence="2" id="KW-1185">Reference proteome</keyword>
<protein>
    <submittedName>
        <fullName evidence="1">Uncharacterized protein</fullName>
    </submittedName>
</protein>
<proteinExistence type="predicted"/>
<evidence type="ECO:0000313" key="1">
    <source>
        <dbReference type="EMBL" id="AGR46773.1"/>
    </source>
</evidence>
<gene>
    <name evidence="1" type="ORF">JL_97</name>
</gene>
<name>S5M8E8_9CAUD</name>
<dbReference type="KEGG" id="vg:26642215"/>
<dbReference type="RefSeq" id="YP_009215873.1">
    <property type="nucleotide sequence ID" value="NC_028982.1"/>
</dbReference>
<accession>S5M8E8</accession>
<reference evidence="1 2" key="1">
    <citation type="journal article" date="2014" name="Genome Announc.">
        <title>Genome Sequences of Three Novel Bacillus cereus Bacteriophages.</title>
        <authorList>
            <person name="Grose J.H."/>
            <person name="Jensen J.D."/>
            <person name="Merrill B.D."/>
            <person name="Fisher J.N."/>
            <person name="Burnett S.H."/>
            <person name="Breakwell D.P."/>
        </authorList>
    </citation>
    <scope>NUCLEOTIDE SEQUENCE [LARGE SCALE GENOMIC DNA]</scope>
</reference>
<dbReference type="GeneID" id="26642215"/>
<dbReference type="OrthoDB" id="37824at10239"/>